<dbReference type="OrthoDB" id="480426at2"/>
<sequence>MSAQNANSRIQSSAEPEQVILASSGSYDAFFGALRHRESSGNYRAVNTLNFIGAYQFGEAALIDLGYVRRDRDVYDNNFSGGFTGKNGIRSVADFLANPAVQDDAAREWMQIMWRYIEADGLDRYAWRQVGGVTLSPSGMLAATHLLGPGALRQFVNSNGRADIRDPYGMPLRNYIVDLGGYSIPFAPRGPGLS</sequence>
<accession>A0A2V1P1M6</accession>
<comment type="caution">
    <text evidence="1">The sequence shown here is derived from an EMBL/GenBank/DDBJ whole genome shotgun (WGS) entry which is preliminary data.</text>
</comment>
<dbReference type="Gene3D" id="1.10.530.10">
    <property type="match status" value="1"/>
</dbReference>
<dbReference type="Proteomes" id="UP000245293">
    <property type="component" value="Unassembled WGS sequence"/>
</dbReference>
<keyword evidence="2" id="KW-1185">Reference proteome</keyword>
<reference evidence="2" key="1">
    <citation type="submission" date="2018-05" db="EMBL/GenBank/DDBJ databases">
        <authorList>
            <person name="Du Z."/>
            <person name="Wang X."/>
        </authorList>
    </citation>
    <scope>NUCLEOTIDE SEQUENCE [LARGE SCALE GENOMIC DNA]</scope>
    <source>
        <strain evidence="2">WDS4C29</strain>
    </source>
</reference>
<protein>
    <submittedName>
        <fullName evidence="1">Uncharacterized protein</fullName>
    </submittedName>
</protein>
<organism evidence="1 2">
    <name type="scientific">Salibaculum griseiflavum</name>
    <dbReference type="NCBI Taxonomy" id="1914409"/>
    <lineage>
        <taxon>Bacteria</taxon>
        <taxon>Pseudomonadati</taxon>
        <taxon>Pseudomonadota</taxon>
        <taxon>Alphaproteobacteria</taxon>
        <taxon>Rhodobacterales</taxon>
        <taxon>Roseobacteraceae</taxon>
        <taxon>Salibaculum</taxon>
    </lineage>
</organism>
<proteinExistence type="predicted"/>
<name>A0A2V1P1M6_9RHOB</name>
<evidence type="ECO:0000313" key="1">
    <source>
        <dbReference type="EMBL" id="PWG16439.1"/>
    </source>
</evidence>
<dbReference type="AlphaFoldDB" id="A0A2V1P1M6"/>
<gene>
    <name evidence="1" type="ORF">DFK10_11640</name>
</gene>
<evidence type="ECO:0000313" key="2">
    <source>
        <dbReference type="Proteomes" id="UP000245293"/>
    </source>
</evidence>
<dbReference type="EMBL" id="QETF01000013">
    <property type="protein sequence ID" value="PWG16439.1"/>
    <property type="molecule type" value="Genomic_DNA"/>
</dbReference>
<dbReference type="RefSeq" id="WP_109389209.1">
    <property type="nucleotide sequence ID" value="NZ_QETF01000013.1"/>
</dbReference>